<keyword evidence="3" id="KW-1185">Reference proteome</keyword>
<dbReference type="EMBL" id="FOHZ01000004">
    <property type="protein sequence ID" value="SET07248.1"/>
    <property type="molecule type" value="Genomic_DNA"/>
</dbReference>
<dbReference type="AlphaFoldDB" id="A0A1I0BJT4"/>
<feature type="coiled-coil region" evidence="1">
    <location>
        <begin position="210"/>
        <end position="308"/>
    </location>
</feature>
<evidence type="ECO:0000313" key="3">
    <source>
        <dbReference type="Proteomes" id="UP000198762"/>
    </source>
</evidence>
<reference evidence="3" key="1">
    <citation type="submission" date="2016-10" db="EMBL/GenBank/DDBJ databases">
        <authorList>
            <person name="Varghese N."/>
            <person name="Submissions S."/>
        </authorList>
    </citation>
    <scope>NUCLEOTIDE SEQUENCE [LARGE SCALE GENOMIC DNA]</scope>
    <source>
        <strain evidence="3">CGMCC 1.6489</strain>
    </source>
</reference>
<evidence type="ECO:0000256" key="1">
    <source>
        <dbReference type="SAM" id="Coils"/>
    </source>
</evidence>
<dbReference type="OrthoDB" id="6189582at2"/>
<gene>
    <name evidence="2" type="ORF">SAMN04487962_10456</name>
</gene>
<evidence type="ECO:0008006" key="4">
    <source>
        <dbReference type="Google" id="ProtNLM"/>
    </source>
</evidence>
<keyword evidence="1" id="KW-0175">Coiled coil</keyword>
<sequence length="422" mass="47703">MALADPSEDGYAAVFLMDGIDVARQMRATEFDAFLDGYVGLSDLADTDVRAVFVQMGDDLLVRGLVFFRIYFDEEGRADSHWNIPVESLAQQGSAGPDMGAGPIRLVCRSRCPEKRFRSELWDPDMTPGSNHFQSIRKAVEANHLKYKRKNRGGDEQIPVLRTALGKPDTDIAAREAAAQRNRLAHIIREQRLRIKTLQGAHQDSLAAMQREHRLERQAWQEEKTELERQLQRAKLEASKLKKRLDRRNLQVGELREQLEEIQAVVSDAPAGLEEAAQAEVVLLREQLDRKQRELDGQVRTNHELEKALGDARNQALDEDSLVRQLQEQKVFLVGYHPGVGHLTLPFSDLRKYFDNPTGYAAGKCGLSEPAYRRWLDHYENPVCRAPGKQKGDVCGQPVMRIGQPADFEPGVHDRCEQHAAS</sequence>
<protein>
    <recommendedName>
        <fullName evidence="4">DNA repair protein</fullName>
    </recommendedName>
</protein>
<dbReference type="Proteomes" id="UP000198762">
    <property type="component" value="Unassembled WGS sequence"/>
</dbReference>
<evidence type="ECO:0000313" key="2">
    <source>
        <dbReference type="EMBL" id="SET07248.1"/>
    </source>
</evidence>
<name>A0A1I0BJT4_9GAMM</name>
<organism evidence="2 3">
    <name type="scientific">Marinobacter segnicrescens</name>
    <dbReference type="NCBI Taxonomy" id="430453"/>
    <lineage>
        <taxon>Bacteria</taxon>
        <taxon>Pseudomonadati</taxon>
        <taxon>Pseudomonadota</taxon>
        <taxon>Gammaproteobacteria</taxon>
        <taxon>Pseudomonadales</taxon>
        <taxon>Marinobacteraceae</taxon>
        <taxon>Marinobacter</taxon>
    </lineage>
</organism>
<proteinExistence type="predicted"/>
<dbReference type="STRING" id="430453.SAMN04487962_10456"/>
<dbReference type="RefSeq" id="WP_091849441.1">
    <property type="nucleotide sequence ID" value="NZ_FOHZ01000004.1"/>
</dbReference>
<accession>A0A1I0BJT4</accession>